<dbReference type="InterPro" id="IPR055356">
    <property type="entry name" value="ZP-N"/>
</dbReference>
<comment type="function">
    <text evidence="14">Component of the zona pellucida, an extracellular matrix surrounding oocytes which mediates sperm binding, induction of the acrosome reaction and prevents post-fertilization polyspermy. The zona pellucida is composed of 3 to 4 glycoproteins, ZP1, ZP2, ZP3, and ZP4. ZP3 is essential for sperm binding and zona matrix formation.</text>
</comment>
<accession>A0A3Q2YXX3</accession>
<feature type="transmembrane region" description="Helical" evidence="14">
    <location>
        <begin position="477"/>
        <end position="499"/>
    </location>
</feature>
<evidence type="ECO:0000256" key="9">
    <source>
        <dbReference type="ARBA" id="ARBA00022729"/>
    </source>
</evidence>
<comment type="PTM">
    <text evidence="14">Proteolytically cleaved before the transmembrane segment to yield the secreted ectodomain incorporated in the zona pellucida.</text>
</comment>
<dbReference type="OMA" id="KSYFMQR"/>
<evidence type="ECO:0000256" key="3">
    <source>
        <dbReference type="ARBA" id="ARBA00017980"/>
    </source>
</evidence>
<keyword evidence="7 14" id="KW-0165">Cleavage on pair of basic residues</keyword>
<dbReference type="InterPro" id="IPR042235">
    <property type="entry name" value="ZP-C_dom"/>
</dbReference>
<dbReference type="PANTHER" id="PTHR11576">
    <property type="entry name" value="ZONA PELLUCIDA SPERM-BINDING PROTEIN 3"/>
    <property type="match status" value="1"/>
</dbReference>
<dbReference type="PRINTS" id="PR00023">
    <property type="entry name" value="ZPELLUCIDA"/>
</dbReference>
<evidence type="ECO:0000259" key="16">
    <source>
        <dbReference type="PROSITE" id="PS51034"/>
    </source>
</evidence>
<dbReference type="GO" id="GO:2000344">
    <property type="term" value="P:positive regulation of acrosome reaction"/>
    <property type="evidence" value="ECO:0007669"/>
    <property type="project" value="UniProtKB-UniRule"/>
</dbReference>
<dbReference type="RefSeq" id="XP_019733947.1">
    <property type="nucleotide sequence ID" value="XM_019878388.1"/>
</dbReference>
<evidence type="ECO:0000256" key="4">
    <source>
        <dbReference type="ARBA" id="ARBA00022475"/>
    </source>
</evidence>
<evidence type="ECO:0000313" key="18">
    <source>
        <dbReference type="Proteomes" id="UP000264820"/>
    </source>
</evidence>
<evidence type="ECO:0000256" key="7">
    <source>
        <dbReference type="ARBA" id="ARBA00022685"/>
    </source>
</evidence>
<evidence type="ECO:0000256" key="10">
    <source>
        <dbReference type="ARBA" id="ARBA00022989"/>
    </source>
</evidence>
<dbReference type="InterPro" id="IPR055355">
    <property type="entry name" value="ZP-C"/>
</dbReference>
<dbReference type="GeneTree" id="ENSGT01030000234567"/>
<dbReference type="GO" id="GO:0035805">
    <property type="term" value="C:egg coat"/>
    <property type="evidence" value="ECO:0007669"/>
    <property type="project" value="UniProtKB-SubCell"/>
</dbReference>
<dbReference type="GO" id="GO:0007339">
    <property type="term" value="P:binding of sperm to zona pellucida"/>
    <property type="evidence" value="ECO:0007669"/>
    <property type="project" value="UniProtKB-UniRule"/>
</dbReference>
<dbReference type="FunFam" id="2.60.40.4100:FF:000002">
    <property type="entry name" value="Zona pellucida sperm-binding protein 3"/>
    <property type="match status" value="1"/>
</dbReference>
<feature type="compositionally biased region" description="Basic and acidic residues" evidence="15">
    <location>
        <begin position="46"/>
        <end position="61"/>
    </location>
</feature>
<evidence type="ECO:0000256" key="5">
    <source>
        <dbReference type="ARBA" id="ARBA00022525"/>
    </source>
</evidence>
<name>A0A3Q2YXX3_HIPCM</name>
<reference evidence="17" key="2">
    <citation type="submission" date="2025-09" db="UniProtKB">
        <authorList>
            <consortium name="Ensembl"/>
        </authorList>
    </citation>
    <scope>IDENTIFICATION</scope>
</reference>
<feature type="domain" description="ZP" evidence="16">
    <location>
        <begin position="139"/>
        <end position="397"/>
    </location>
</feature>
<keyword evidence="5 14" id="KW-0964">Secreted</keyword>
<evidence type="ECO:0000256" key="14">
    <source>
        <dbReference type="RuleBase" id="RU367066"/>
    </source>
</evidence>
<dbReference type="Proteomes" id="UP000264820">
    <property type="component" value="Unplaced"/>
</dbReference>
<protein>
    <recommendedName>
        <fullName evidence="3 14">Zona pellucida sperm-binding protein 3</fullName>
    </recommendedName>
</protein>
<keyword evidence="13" id="KW-0325">Glycoprotein</keyword>
<evidence type="ECO:0000256" key="2">
    <source>
        <dbReference type="ARBA" id="ARBA00006735"/>
    </source>
</evidence>
<dbReference type="InterPro" id="IPR048290">
    <property type="entry name" value="ZP_chr"/>
</dbReference>
<evidence type="ECO:0000256" key="12">
    <source>
        <dbReference type="ARBA" id="ARBA00023157"/>
    </source>
</evidence>
<feature type="region of interest" description="Disordered" evidence="15">
    <location>
        <begin position="32"/>
        <end position="61"/>
    </location>
</feature>
<feature type="signal peptide" evidence="14">
    <location>
        <begin position="1"/>
        <end position="20"/>
    </location>
</feature>
<dbReference type="PROSITE" id="PS51034">
    <property type="entry name" value="ZP_2"/>
    <property type="match status" value="1"/>
</dbReference>
<keyword evidence="4 14" id="KW-1003">Cell membrane</keyword>
<dbReference type="Gene3D" id="2.60.40.4100">
    <property type="entry name" value="Zona pellucida, ZP-C domain"/>
    <property type="match status" value="1"/>
</dbReference>
<dbReference type="Ensembl" id="ENSHCOT00000014894.1">
    <property type="protein sequence ID" value="ENSHCOP00000023049.1"/>
    <property type="gene ID" value="ENSHCOG00000011256.1"/>
</dbReference>
<feature type="chain" id="PRO_5025705458" description="Zona pellucida sperm-binding protein 3" evidence="14">
    <location>
        <begin position="21"/>
        <end position="512"/>
    </location>
</feature>
<keyword evidence="11 14" id="KW-0472">Membrane</keyword>
<dbReference type="GeneID" id="109520856"/>
<dbReference type="GO" id="GO:0005886">
    <property type="term" value="C:plasma membrane"/>
    <property type="evidence" value="ECO:0007669"/>
    <property type="project" value="UniProtKB-SubCell"/>
</dbReference>
<dbReference type="OrthoDB" id="8880842at2759"/>
<evidence type="ECO:0000256" key="11">
    <source>
        <dbReference type="ARBA" id="ARBA00023136"/>
    </source>
</evidence>
<keyword evidence="6 14" id="KW-0272">Extracellular matrix</keyword>
<dbReference type="Gene3D" id="2.60.40.3210">
    <property type="entry name" value="Zona pellucida, ZP-N domain"/>
    <property type="match status" value="1"/>
</dbReference>
<evidence type="ECO:0000256" key="8">
    <source>
        <dbReference type="ARBA" id="ARBA00022692"/>
    </source>
</evidence>
<keyword evidence="18" id="KW-1185">Reference proteome</keyword>
<dbReference type="Pfam" id="PF00100">
    <property type="entry name" value="Zona_pellucida"/>
    <property type="match status" value="1"/>
</dbReference>
<evidence type="ECO:0000256" key="1">
    <source>
        <dbReference type="ARBA" id="ARBA00004498"/>
    </source>
</evidence>
<dbReference type="AlphaFoldDB" id="A0A3Q2YXX3"/>
<dbReference type="GO" id="GO:0035804">
    <property type="term" value="F:structural constituent of egg coat"/>
    <property type="evidence" value="ECO:0007669"/>
    <property type="project" value="UniProtKB-UniRule"/>
</dbReference>
<evidence type="ECO:0000256" key="13">
    <source>
        <dbReference type="ARBA" id="ARBA00023180"/>
    </source>
</evidence>
<dbReference type="SMART" id="SM00241">
    <property type="entry name" value="ZP"/>
    <property type="match status" value="1"/>
</dbReference>
<dbReference type="Pfam" id="PF23344">
    <property type="entry name" value="ZP-N"/>
    <property type="match status" value="1"/>
</dbReference>
<keyword evidence="12 14" id="KW-1015">Disulfide bond</keyword>
<dbReference type="GO" id="GO:0035803">
    <property type="term" value="P:egg coat formation"/>
    <property type="evidence" value="ECO:0007669"/>
    <property type="project" value="UniProtKB-UniRule"/>
</dbReference>
<keyword evidence="9 14" id="KW-0732">Signal</keyword>
<comment type="domain">
    <text evidence="14">The ZP domain is involved in the polymerization of the ZP proteins to form the zona pellucida.</text>
</comment>
<evidence type="ECO:0000313" key="17">
    <source>
        <dbReference type="Ensembl" id="ENSHCOP00000023049.1"/>
    </source>
</evidence>
<evidence type="ECO:0000256" key="15">
    <source>
        <dbReference type="SAM" id="MobiDB-lite"/>
    </source>
</evidence>
<comment type="subcellular location">
    <subcellularLocation>
        <location evidence="1">Secreted</location>
        <location evidence="1">Extracellular space</location>
        <location evidence="1">Extracellular matrix</location>
    </subcellularLocation>
    <subcellularLocation>
        <location evidence="14">Zona pellucida</location>
    </subcellularLocation>
    <subcellularLocation>
        <location evidence="14">Cell membrane</location>
        <topology evidence="14">Single-pass type I membrane protein</topology>
    </subcellularLocation>
</comment>
<dbReference type="FunFam" id="2.60.40.3210:FF:000001">
    <property type="entry name" value="Zona pellucida sperm-binding protein 3"/>
    <property type="match status" value="1"/>
</dbReference>
<comment type="similarity">
    <text evidence="2 14">Belongs to the ZP domain family. ZPC subfamily.</text>
</comment>
<dbReference type="InterPro" id="IPR001507">
    <property type="entry name" value="ZP_dom"/>
</dbReference>
<sequence length="512" mass="56601">MGLWGVLFGFFLSGASLCTALNSFNTTSTPNARVWTWTPLPTQPKSTDHQSNRTEPSKREPFPASRRLWIHQLKRPAVEERAKILQTQQASEPQPSFQDHVVKTLIQGPDLEPPTEVDPKMVVDLREWFPVPADSLAVQCGEGEVIIEVKRNFLGNGQLIHPSDLTLGGCSLLDIADDMLRFQTELHGCGSTKKMTEEALVYTFLLTYVPTPVGSTSIFKTNPSEVLIECHYPRRHQVSSDSIASHWQEFASSLLTEQQLHFSLRLMTEEWQLQRSTGVYFVGEMMQIEASAPQGHHVPLRVYVDSCVATMSASPNSQPAYVFVDNHGCLIDAKLTGAKSYFMQRSSENKLAFQLKAFTFHQDDKNWLYITCLLKATTVSAPVNSQHKACSFLAEAKRWVASGGDNKVCSCCESSCSEKRRKRDLGEDAAGLLHHVQWEGTAHLGRIQVEADNVTQPETCSSLQMPEVARAASSRSLATLCTVGTVLAGLLLAVIGAAICSRAHKPTVKVCI</sequence>
<keyword evidence="8 14" id="KW-0812">Transmembrane</keyword>
<dbReference type="GO" id="GO:0032190">
    <property type="term" value="F:acrosin binding"/>
    <property type="evidence" value="ECO:0007669"/>
    <property type="project" value="TreeGrafter"/>
</dbReference>
<keyword evidence="10 14" id="KW-1133">Transmembrane helix</keyword>
<organism evidence="17 18">
    <name type="scientific">Hippocampus comes</name>
    <name type="common">Tiger tail seahorse</name>
    <dbReference type="NCBI Taxonomy" id="109280"/>
    <lineage>
        <taxon>Eukaryota</taxon>
        <taxon>Metazoa</taxon>
        <taxon>Chordata</taxon>
        <taxon>Craniata</taxon>
        <taxon>Vertebrata</taxon>
        <taxon>Euteleostomi</taxon>
        <taxon>Actinopterygii</taxon>
        <taxon>Neopterygii</taxon>
        <taxon>Teleostei</taxon>
        <taxon>Neoteleostei</taxon>
        <taxon>Acanthomorphata</taxon>
        <taxon>Syngnathiaria</taxon>
        <taxon>Syngnathiformes</taxon>
        <taxon>Syngnathoidei</taxon>
        <taxon>Syngnathidae</taxon>
        <taxon>Hippocampus</taxon>
    </lineage>
</organism>
<reference evidence="17" key="1">
    <citation type="submission" date="2025-08" db="UniProtKB">
        <authorList>
            <consortium name="Ensembl"/>
        </authorList>
    </citation>
    <scope>IDENTIFICATION</scope>
</reference>
<proteinExistence type="inferred from homology"/>
<dbReference type="PANTHER" id="PTHR11576:SF2">
    <property type="entry name" value="ZONA PELLUCIDA SPERM-BINDING PROTEIN 3"/>
    <property type="match status" value="1"/>
</dbReference>
<evidence type="ECO:0000256" key="6">
    <source>
        <dbReference type="ARBA" id="ARBA00022530"/>
    </source>
</evidence>
<dbReference type="STRING" id="109280.ENSHCOP00000023049"/>